<dbReference type="Gene3D" id="3.30.565.40">
    <property type="entry name" value="Fervidobacterium nodosum Rt17-B1 like"/>
    <property type="match status" value="1"/>
</dbReference>
<evidence type="ECO:0000259" key="2">
    <source>
        <dbReference type="Pfam" id="PF11738"/>
    </source>
</evidence>
<name>A0A369Z1H5_HAEPA</name>
<dbReference type="InterPro" id="IPR037126">
    <property type="entry name" value="PdaC/RsiV-like_sf"/>
</dbReference>
<organism evidence="3 4">
    <name type="scientific">Haemophilus parainfluenzae</name>
    <dbReference type="NCBI Taxonomy" id="729"/>
    <lineage>
        <taxon>Bacteria</taxon>
        <taxon>Pseudomonadati</taxon>
        <taxon>Pseudomonadota</taxon>
        <taxon>Gammaproteobacteria</taxon>
        <taxon>Pasteurellales</taxon>
        <taxon>Pasteurellaceae</taxon>
        <taxon>Haemophilus</taxon>
    </lineage>
</organism>
<dbReference type="Gene3D" id="3.90.640.20">
    <property type="entry name" value="Heat-shock cognate protein, ATPase"/>
    <property type="match status" value="1"/>
</dbReference>
<feature type="coiled-coil region" evidence="1">
    <location>
        <begin position="22"/>
        <end position="56"/>
    </location>
</feature>
<feature type="domain" description="DUF3298" evidence="2">
    <location>
        <begin position="202"/>
        <end position="275"/>
    </location>
</feature>
<sequence>MKKTLISALILTALFAVTGCEDKEAKAKIEQQTQTIAQLTAENTHLKAEKEKAEKVIPAIIAQDDVIFDKEETIKYRKSPKEDEYAPVEGKLHYSISTLKTNIEWLDTLLLEQISKNADGKPRSREQLIADYQKEYDEAKKEMLESPIIGVDETLDLAFSHQRGKLAVFLINYYSYGGGAHGVGGYHYLNIDLETKKLLSFDDVFKPNQQVKLKELLWERYTRYGEVQDEEAFTSKDAFEVTDNFYLDHDGIHFVYNVYEIASYAEGPQELVIEWWNASALLKPEFIQKKYYPVSSNTAE</sequence>
<accession>A0A369Z1H5</accession>
<dbReference type="InterPro" id="IPR021729">
    <property type="entry name" value="DUF3298"/>
</dbReference>
<evidence type="ECO:0000313" key="3">
    <source>
        <dbReference type="EMBL" id="RDE88658.1"/>
    </source>
</evidence>
<dbReference type="Proteomes" id="UP000253910">
    <property type="component" value="Unassembled WGS sequence"/>
</dbReference>
<dbReference type="AlphaFoldDB" id="A0A369Z1H5"/>
<evidence type="ECO:0000256" key="1">
    <source>
        <dbReference type="SAM" id="Coils"/>
    </source>
</evidence>
<protein>
    <submittedName>
        <fullName evidence="3">DUF3298 domain-containing protein</fullName>
    </submittedName>
</protein>
<dbReference type="RefSeq" id="WP_111316076.1">
    <property type="nucleotide sequence ID" value="NZ_QEPW01000029.1"/>
</dbReference>
<dbReference type="Pfam" id="PF11738">
    <property type="entry name" value="DUF3298"/>
    <property type="match status" value="1"/>
</dbReference>
<dbReference type="PROSITE" id="PS51257">
    <property type="entry name" value="PROKAR_LIPOPROTEIN"/>
    <property type="match status" value="1"/>
</dbReference>
<evidence type="ECO:0000313" key="4">
    <source>
        <dbReference type="Proteomes" id="UP000253910"/>
    </source>
</evidence>
<keyword evidence="1" id="KW-0175">Coiled coil</keyword>
<gene>
    <name evidence="3" type="ORF">DPV87_10230</name>
</gene>
<dbReference type="EMBL" id="QEPW01000029">
    <property type="protein sequence ID" value="RDE88658.1"/>
    <property type="molecule type" value="Genomic_DNA"/>
</dbReference>
<proteinExistence type="predicted"/>
<reference evidence="3 4" key="1">
    <citation type="submission" date="2018-05" db="EMBL/GenBank/DDBJ databases">
        <title>Draft Genome Sequences for a Diverse set of 7 Haemophilus Species.</title>
        <authorList>
            <person name="Nichols M."/>
            <person name="Topaz N."/>
            <person name="Wang X."/>
            <person name="Wang X."/>
            <person name="Boxrud D."/>
        </authorList>
    </citation>
    <scope>NUCLEOTIDE SEQUENCE [LARGE SCALE GENOMIC DNA]</scope>
    <source>
        <strain evidence="3 4">C2008001710</strain>
    </source>
</reference>
<comment type="caution">
    <text evidence="3">The sequence shown here is derived from an EMBL/GenBank/DDBJ whole genome shotgun (WGS) entry which is preliminary data.</text>
</comment>